<evidence type="ECO:0000259" key="6">
    <source>
        <dbReference type="Pfam" id="PF13193"/>
    </source>
</evidence>
<evidence type="ECO:0000256" key="1">
    <source>
        <dbReference type="ARBA" id="ARBA00006432"/>
    </source>
</evidence>
<dbReference type="CDD" id="cd05943">
    <property type="entry name" value="AACS"/>
    <property type="match status" value="1"/>
</dbReference>
<evidence type="ECO:0000256" key="2">
    <source>
        <dbReference type="ARBA" id="ARBA00022598"/>
    </source>
</evidence>
<feature type="domain" description="AMP-dependent synthetase/ligase" evidence="5">
    <location>
        <begin position="88"/>
        <end position="475"/>
    </location>
</feature>
<dbReference type="PANTHER" id="PTHR42921:SF1">
    <property type="entry name" value="ACETOACETYL-COA SYNTHETASE"/>
    <property type="match status" value="1"/>
</dbReference>
<dbReference type="Gene3D" id="3.30.300.30">
    <property type="match status" value="1"/>
</dbReference>
<dbReference type="GO" id="GO:0006629">
    <property type="term" value="P:lipid metabolic process"/>
    <property type="evidence" value="ECO:0007669"/>
    <property type="project" value="InterPro"/>
</dbReference>
<keyword evidence="3" id="KW-0547">Nucleotide-binding</keyword>
<dbReference type="AlphaFoldDB" id="A0AA49JVF7"/>
<dbReference type="RefSeq" id="WP_367885503.1">
    <property type="nucleotide sequence ID" value="NZ_CP130612.1"/>
</dbReference>
<comment type="similarity">
    <text evidence="1">Belongs to the ATP-dependent AMP-binding enzyme family.</text>
</comment>
<dbReference type="NCBIfam" id="TIGR01217">
    <property type="entry name" value="ac_ac_CoA_syn"/>
    <property type="match status" value="1"/>
</dbReference>
<dbReference type="Gene3D" id="3.40.50.12780">
    <property type="entry name" value="N-terminal domain of ligase-like"/>
    <property type="match status" value="1"/>
</dbReference>
<keyword evidence="2 7" id="KW-0436">Ligase</keyword>
<evidence type="ECO:0000313" key="8">
    <source>
        <dbReference type="EMBL" id="WKW15530.1"/>
    </source>
</evidence>
<dbReference type="GO" id="GO:0030729">
    <property type="term" value="F:acetoacetate-CoA ligase activity"/>
    <property type="evidence" value="ECO:0007669"/>
    <property type="project" value="UniProtKB-EC"/>
</dbReference>
<dbReference type="Pfam" id="PF13193">
    <property type="entry name" value="AMP-binding_C"/>
    <property type="match status" value="1"/>
</dbReference>
<keyword evidence="9" id="KW-1185">Reference proteome</keyword>
<reference evidence="7" key="1">
    <citation type="submission" date="2023-07" db="EMBL/GenBank/DDBJ databases">
        <authorList>
            <person name="Haufschild T."/>
            <person name="Kallscheuer N."/>
            <person name="Hammer J."/>
            <person name="Kohn T."/>
            <person name="Kabuu M."/>
            <person name="Jogler M."/>
            <person name="Wohfarth N."/>
            <person name="Heuer A."/>
            <person name="Rohde M."/>
            <person name="van Teeseling M.C.F."/>
            <person name="Jogler C."/>
        </authorList>
    </citation>
    <scope>NUCLEOTIDE SEQUENCE</scope>
    <source>
        <strain evidence="7">Strain 138</strain>
        <strain evidence="8">Strain 318</strain>
    </source>
</reference>
<protein>
    <submittedName>
        <fullName evidence="7">Acetoacetate--CoA ligase</fullName>
        <ecNumber evidence="7">6.2.1.16</ecNumber>
    </submittedName>
</protein>
<feature type="domain" description="AMP-binding enzyme C-terminal" evidence="6">
    <location>
        <begin position="546"/>
        <end position="620"/>
    </location>
</feature>
<dbReference type="PANTHER" id="PTHR42921">
    <property type="entry name" value="ACETOACETYL-COA SYNTHETASE"/>
    <property type="match status" value="1"/>
</dbReference>
<keyword evidence="4" id="KW-0067">ATP-binding</keyword>
<dbReference type="SUPFAM" id="SSF56801">
    <property type="entry name" value="Acetyl-CoA synthetase-like"/>
    <property type="match status" value="1"/>
</dbReference>
<accession>A0AA49JVF7</accession>
<dbReference type="InterPro" id="IPR042099">
    <property type="entry name" value="ANL_N_sf"/>
</dbReference>
<dbReference type="InterPro" id="IPR020845">
    <property type="entry name" value="AMP-binding_CS"/>
</dbReference>
<dbReference type="EMBL" id="CP130613">
    <property type="protein sequence ID" value="WKW15530.1"/>
    <property type="molecule type" value="Genomic_DNA"/>
</dbReference>
<dbReference type="PROSITE" id="PS00455">
    <property type="entry name" value="AMP_BINDING"/>
    <property type="match status" value="1"/>
</dbReference>
<proteinExistence type="inferred from homology"/>
<dbReference type="KEGG" id="pspc:Strain318_001919"/>
<evidence type="ECO:0000256" key="4">
    <source>
        <dbReference type="ARBA" id="ARBA00022840"/>
    </source>
</evidence>
<dbReference type="GO" id="GO:0005524">
    <property type="term" value="F:ATP binding"/>
    <property type="evidence" value="ECO:0007669"/>
    <property type="project" value="UniProtKB-KW"/>
</dbReference>
<dbReference type="InterPro" id="IPR045851">
    <property type="entry name" value="AMP-bd_C_sf"/>
</dbReference>
<organism evidence="7">
    <name type="scientific">Pseudogemmatithrix spongiicola</name>
    <dbReference type="NCBI Taxonomy" id="3062599"/>
    <lineage>
        <taxon>Bacteria</taxon>
        <taxon>Pseudomonadati</taxon>
        <taxon>Gemmatimonadota</taxon>
        <taxon>Gemmatimonadia</taxon>
        <taxon>Gemmatimonadales</taxon>
        <taxon>Gemmatimonadaceae</taxon>
        <taxon>Pseudogemmatithrix</taxon>
    </lineage>
</organism>
<evidence type="ECO:0000259" key="5">
    <source>
        <dbReference type="Pfam" id="PF00501"/>
    </source>
</evidence>
<dbReference type="InterPro" id="IPR000873">
    <property type="entry name" value="AMP-dep_synth/lig_dom"/>
</dbReference>
<dbReference type="NCBIfam" id="NF002937">
    <property type="entry name" value="PRK03584.1"/>
    <property type="match status" value="1"/>
</dbReference>
<sequence>MTALDSEPLWRPRPEAAQASQMAQFFAYAAAQHAGTPAPGAPYADWHRWSVEQAETFWSSLWDWAGVRGKREGGLRSAELSYAAHLLRRQDDAPAIIARDERGRRRELSWRQLNREVSRVAEGLRAAGVERGDRVVGFLPNIPEAVIAALAANAIGAVWSSCSPDFGAQGVLDRFGQIEPTVLFAADGYTYAGKSIDCLERVRQIVAAIPSLRHLVLVPFLGDAIDDATLAGCAAGGAGSLDISRFASFGPGDAPETPRFAVLPFDHPLFVMYSSGTTGLPKCMVHGQGGTLLQHVKEHRLHCDLRPDDRMFYFTTCGWMMWNWLLSALASQVTIVLYDGAPMPAANDDACWDLVAEERVTHFGTSAKYLALSQKQGHAPARTHDLSALRMILSTGSPLAEHSYDFVYRDVKADVHLASISGGTDIISCFALGNPLLPVYRGQLQCFGLGMAVDVWDDAGQPLRGVAGELVCTKPFPSMPVGFWNDPDGEKYHAAYFAHFPGIWRHGDWAEITPQGGLIIHGRSDATLNPGGVRIGTAEIYREVEQLPEVVESVVIGQEITTDGDKDVRIVLFVRLREGLTLDDALRDRIKKAIRARTSPHHVPKVILQVADIPRTISNKISEIAVREVVHGRPVKNTEALANPAALGLYRDLPELRL</sequence>
<dbReference type="InterPro" id="IPR025110">
    <property type="entry name" value="AMP-bd_C"/>
</dbReference>
<evidence type="ECO:0000256" key="3">
    <source>
        <dbReference type="ARBA" id="ARBA00022741"/>
    </source>
</evidence>
<dbReference type="Proteomes" id="UP001229955">
    <property type="component" value="Chromosome"/>
</dbReference>
<dbReference type="InterPro" id="IPR005914">
    <property type="entry name" value="Acac_CoA_synth"/>
</dbReference>
<accession>A0AA49K121</accession>
<name>A0AA49JVF7_9BACT</name>
<evidence type="ECO:0000313" key="9">
    <source>
        <dbReference type="Proteomes" id="UP001229955"/>
    </source>
</evidence>
<dbReference type="EC" id="6.2.1.16" evidence="7"/>
<dbReference type="EMBL" id="CP130612">
    <property type="protein sequence ID" value="WKW12623.1"/>
    <property type="molecule type" value="Genomic_DNA"/>
</dbReference>
<dbReference type="Pfam" id="PF00501">
    <property type="entry name" value="AMP-binding"/>
    <property type="match status" value="1"/>
</dbReference>
<evidence type="ECO:0000313" key="7">
    <source>
        <dbReference type="EMBL" id="WKW12623.1"/>
    </source>
</evidence>
<gene>
    <name evidence="7" type="ORF">Strain138_001920</name>
    <name evidence="8" type="ORF">Strain318_001919</name>
</gene>